<dbReference type="STRING" id="412690.SAMN04489834_2757"/>
<dbReference type="Pfam" id="PF04480">
    <property type="entry name" value="DUF559"/>
    <property type="match status" value="1"/>
</dbReference>
<dbReference type="AlphaFoldDB" id="A0A1H1XCZ0"/>
<dbReference type="InterPro" id="IPR011335">
    <property type="entry name" value="Restrct_endonuc-II-like"/>
</dbReference>
<dbReference type="RefSeq" id="WP_172829716.1">
    <property type="nucleotide sequence ID" value="NZ_LT629742.1"/>
</dbReference>
<gene>
    <name evidence="2" type="ORF">SAMN04489834_2757</name>
</gene>
<name>A0A1H1XCZ0_9MICO</name>
<sequence length="311" mass="33650">MPRLVPLPPGLAGRAFSIADARESGLTVGRLRSGDLAAPFHGVRVPASLDLALLERCQAYATRMRPGQFFSQLTAARLWGAPLAGAFEPDEPLHVSARSPQRPPHTSGVIGHDLPAGGASASNRYGLPVATAADTWLQLAALLPPAELVVVGDHLVLNPQLFDPGDPRPYTSIAALAEPLGAFRGRGKRAAVSAVVRVRVGAESRPETLLRLVLVNAGLPEPLLNRELRDSAGVFLGRVDMVYPEWRVVVEYDGDQHRTSSRQYDRDLTRLDGLRRAGWTVIRVRKFGLFERPERTVAEVRAALVAGGYHP</sequence>
<feature type="domain" description="DUF559" evidence="1">
    <location>
        <begin position="239"/>
        <end position="303"/>
    </location>
</feature>
<organism evidence="2 3">
    <name type="scientific">Microterricola viridarii</name>
    <dbReference type="NCBI Taxonomy" id="412690"/>
    <lineage>
        <taxon>Bacteria</taxon>
        <taxon>Bacillati</taxon>
        <taxon>Actinomycetota</taxon>
        <taxon>Actinomycetes</taxon>
        <taxon>Micrococcales</taxon>
        <taxon>Microbacteriaceae</taxon>
        <taxon>Microterricola</taxon>
    </lineage>
</organism>
<accession>A0A1H1XCZ0</accession>
<evidence type="ECO:0000259" key="1">
    <source>
        <dbReference type="Pfam" id="PF04480"/>
    </source>
</evidence>
<keyword evidence="3" id="KW-1185">Reference proteome</keyword>
<evidence type="ECO:0000313" key="3">
    <source>
        <dbReference type="Proteomes" id="UP000181956"/>
    </source>
</evidence>
<reference evidence="3" key="1">
    <citation type="submission" date="2016-10" db="EMBL/GenBank/DDBJ databases">
        <authorList>
            <person name="Varghese N."/>
            <person name="Submissions S."/>
        </authorList>
    </citation>
    <scope>NUCLEOTIDE SEQUENCE [LARGE SCALE GENOMIC DNA]</scope>
    <source>
        <strain evidence="3">DSM 21772</strain>
    </source>
</reference>
<dbReference type="Proteomes" id="UP000181956">
    <property type="component" value="Chromosome I"/>
</dbReference>
<dbReference type="EMBL" id="LT629742">
    <property type="protein sequence ID" value="SDT06941.1"/>
    <property type="molecule type" value="Genomic_DNA"/>
</dbReference>
<dbReference type="Gene3D" id="3.40.960.10">
    <property type="entry name" value="VSR Endonuclease"/>
    <property type="match status" value="1"/>
</dbReference>
<dbReference type="SUPFAM" id="SSF52980">
    <property type="entry name" value="Restriction endonuclease-like"/>
    <property type="match status" value="1"/>
</dbReference>
<protein>
    <recommendedName>
        <fullName evidence="1">DUF559 domain-containing protein</fullName>
    </recommendedName>
</protein>
<proteinExistence type="predicted"/>
<dbReference type="InterPro" id="IPR007569">
    <property type="entry name" value="DUF559"/>
</dbReference>
<evidence type="ECO:0000313" key="2">
    <source>
        <dbReference type="EMBL" id="SDT06941.1"/>
    </source>
</evidence>